<organism evidence="3 4">
    <name type="scientific">Arthrobacter cryoconiti</name>
    <dbReference type="NCBI Taxonomy" id="748907"/>
    <lineage>
        <taxon>Bacteria</taxon>
        <taxon>Bacillati</taxon>
        <taxon>Actinomycetota</taxon>
        <taxon>Actinomycetes</taxon>
        <taxon>Micrococcales</taxon>
        <taxon>Micrococcaceae</taxon>
        <taxon>Arthrobacter</taxon>
    </lineage>
</organism>
<dbReference type="Proteomes" id="UP001595773">
    <property type="component" value="Unassembled WGS sequence"/>
</dbReference>
<keyword evidence="4" id="KW-1185">Reference proteome</keyword>
<sequence length="245" mass="26486">MVQIYADGLGCSASRGPVYGPLTFEIGDGLTVLRGDPGSGRTSLLLTLGGRMKADTGQLTVNGYELPRKLRAVQKITAVCGFAGIDELEDSVTVGAALREREAWLSPWWGIVHKLNDVDVALRCADVFADEAIPHADTVIWNLNERAKFLLRITLAMMNRPDVLLVDDLEQLTSKESHSTLWRRLANIAARGTAVVVSASSLDTQLWEALDINPSVVELTAARTPQDAEATGQAPIAAQPIKESR</sequence>
<dbReference type="Gene3D" id="3.40.50.300">
    <property type="entry name" value="P-loop containing nucleotide triphosphate hydrolases"/>
    <property type="match status" value="1"/>
</dbReference>
<gene>
    <name evidence="3" type="ORF">ACFOW9_13840</name>
</gene>
<feature type="region of interest" description="Disordered" evidence="1">
    <location>
        <begin position="224"/>
        <end position="245"/>
    </location>
</feature>
<dbReference type="GO" id="GO:0005524">
    <property type="term" value="F:ATP binding"/>
    <property type="evidence" value="ECO:0007669"/>
    <property type="project" value="UniProtKB-KW"/>
</dbReference>
<evidence type="ECO:0000313" key="3">
    <source>
        <dbReference type="EMBL" id="MFC4266686.1"/>
    </source>
</evidence>
<feature type="domain" description="ABC transporter" evidence="2">
    <location>
        <begin position="30"/>
        <end position="168"/>
    </location>
</feature>
<evidence type="ECO:0000313" key="4">
    <source>
        <dbReference type="Proteomes" id="UP001595773"/>
    </source>
</evidence>
<evidence type="ECO:0000259" key="2">
    <source>
        <dbReference type="Pfam" id="PF00005"/>
    </source>
</evidence>
<dbReference type="Pfam" id="PF00005">
    <property type="entry name" value="ABC_tran"/>
    <property type="match status" value="1"/>
</dbReference>
<proteinExistence type="predicted"/>
<dbReference type="EMBL" id="JBHSCQ010000022">
    <property type="protein sequence ID" value="MFC4266686.1"/>
    <property type="molecule type" value="Genomic_DNA"/>
</dbReference>
<keyword evidence="3" id="KW-0547">Nucleotide-binding</keyword>
<dbReference type="SUPFAM" id="SSF52540">
    <property type="entry name" value="P-loop containing nucleoside triphosphate hydrolases"/>
    <property type="match status" value="1"/>
</dbReference>
<keyword evidence="3" id="KW-0067">ATP-binding</keyword>
<dbReference type="InterPro" id="IPR027417">
    <property type="entry name" value="P-loop_NTPase"/>
</dbReference>
<dbReference type="RefSeq" id="WP_230066073.1">
    <property type="nucleotide sequence ID" value="NZ_BAABLL010000010.1"/>
</dbReference>
<reference evidence="4" key="1">
    <citation type="journal article" date="2019" name="Int. J. Syst. Evol. Microbiol.">
        <title>The Global Catalogue of Microorganisms (GCM) 10K type strain sequencing project: providing services to taxonomists for standard genome sequencing and annotation.</title>
        <authorList>
            <consortium name="The Broad Institute Genomics Platform"/>
            <consortium name="The Broad Institute Genome Sequencing Center for Infectious Disease"/>
            <person name="Wu L."/>
            <person name="Ma J."/>
        </authorList>
    </citation>
    <scope>NUCLEOTIDE SEQUENCE [LARGE SCALE GENOMIC DNA]</scope>
    <source>
        <strain evidence="4">CGMCC 1.10698</strain>
    </source>
</reference>
<evidence type="ECO:0000256" key="1">
    <source>
        <dbReference type="SAM" id="MobiDB-lite"/>
    </source>
</evidence>
<protein>
    <submittedName>
        <fullName evidence="3">ATP-binding cassette domain-containing protein</fullName>
    </submittedName>
</protein>
<accession>A0ABV8R2U3</accession>
<name>A0ABV8R2U3_9MICC</name>
<dbReference type="InterPro" id="IPR003439">
    <property type="entry name" value="ABC_transporter-like_ATP-bd"/>
</dbReference>
<comment type="caution">
    <text evidence="3">The sequence shown here is derived from an EMBL/GenBank/DDBJ whole genome shotgun (WGS) entry which is preliminary data.</text>
</comment>